<dbReference type="Pfam" id="PF02518">
    <property type="entry name" value="HATPase_c"/>
    <property type="match status" value="1"/>
</dbReference>
<dbReference type="InterPro" id="IPR011712">
    <property type="entry name" value="Sig_transdc_His_kin_sub3_dim/P"/>
</dbReference>
<sequence>MTTSSPAPGFLEAPFARRTWRAYGFLWIALLLAPFAFAYALLTTVLTAGLAVTVVGLFVAGALVVGGRGWGAMYRRMARSLLGVEIADPAPRRRRAGFWRRLGGSIGDATGWRAILYLLATFPLALASFVVSTVFLAVALGGASHWVWSRFLPLQEAPDGTLHRGFSVVAGDWYWFADTPARQVLLVTAGVGLFYLWPLVQAPFVALFRLLAGALLGPTTASVRVAELEATRAVVVEDADGRLRRIERDLHDGTQARLVAVAMQLGEARDLLATGTGTPEDVALAGDLVGTAHDSTKEALAELREIARGIHPPALDSGLAVALETLGARAAAPVTVDVDPAVEAGGRLSPAIESIAYYTVAELVTNVVKHARATGAYVLVQRTADGLRLRVRDDGRGGAVVVAPDGSGSRTGLAGLIDRVRAVDGTFDLSSPAGGPTVVTVLLPDQARPTLPTTTRA</sequence>
<dbReference type="Gene3D" id="3.30.565.10">
    <property type="entry name" value="Histidine kinase-like ATPase, C-terminal domain"/>
    <property type="match status" value="1"/>
</dbReference>
<comment type="caution">
    <text evidence="11">The sequence shown here is derived from an EMBL/GenBank/DDBJ whole genome shotgun (WGS) entry which is preliminary data.</text>
</comment>
<evidence type="ECO:0000259" key="10">
    <source>
        <dbReference type="SMART" id="SM00387"/>
    </source>
</evidence>
<gene>
    <name evidence="11" type="ORF">HDG69_002183</name>
</gene>
<keyword evidence="3" id="KW-0597">Phosphoprotein</keyword>
<dbReference type="Gene3D" id="1.20.5.1930">
    <property type="match status" value="1"/>
</dbReference>
<dbReference type="Pfam" id="PF07730">
    <property type="entry name" value="HisKA_3"/>
    <property type="match status" value="1"/>
</dbReference>
<dbReference type="InterPro" id="IPR025828">
    <property type="entry name" value="Put_sensor_dom"/>
</dbReference>
<dbReference type="SUPFAM" id="SSF55874">
    <property type="entry name" value="ATPase domain of HSP90 chaperone/DNA topoisomerase II/histidine kinase"/>
    <property type="match status" value="1"/>
</dbReference>
<dbReference type="InterPro" id="IPR003594">
    <property type="entry name" value="HATPase_dom"/>
</dbReference>
<feature type="transmembrane region" description="Helical" evidence="9">
    <location>
        <begin position="48"/>
        <end position="70"/>
    </location>
</feature>
<keyword evidence="9" id="KW-0472">Membrane</keyword>
<dbReference type="PANTHER" id="PTHR24421:SF10">
    <property type="entry name" value="NITRATE_NITRITE SENSOR PROTEIN NARQ"/>
    <property type="match status" value="1"/>
</dbReference>
<evidence type="ECO:0000313" key="11">
    <source>
        <dbReference type="EMBL" id="NOV97608.1"/>
    </source>
</evidence>
<keyword evidence="6 11" id="KW-0418">Kinase</keyword>
<dbReference type="EMBL" id="JABEZU010000002">
    <property type="protein sequence ID" value="NOV97608.1"/>
    <property type="molecule type" value="Genomic_DNA"/>
</dbReference>
<evidence type="ECO:0000256" key="8">
    <source>
        <dbReference type="ARBA" id="ARBA00023012"/>
    </source>
</evidence>
<dbReference type="SMART" id="SM00387">
    <property type="entry name" value="HATPase_c"/>
    <property type="match status" value="1"/>
</dbReference>
<keyword evidence="12" id="KW-1185">Reference proteome</keyword>
<feature type="domain" description="Histidine kinase/HSP90-like ATPase" evidence="10">
    <location>
        <begin position="351"/>
        <end position="447"/>
    </location>
</feature>
<accession>A0ABX2A6T3</accession>
<evidence type="ECO:0000256" key="1">
    <source>
        <dbReference type="ARBA" id="ARBA00000085"/>
    </source>
</evidence>
<dbReference type="EC" id="2.7.13.3" evidence="2"/>
<dbReference type="Proteomes" id="UP000757540">
    <property type="component" value="Unassembled WGS sequence"/>
</dbReference>
<dbReference type="PANTHER" id="PTHR24421">
    <property type="entry name" value="NITRATE/NITRITE SENSOR PROTEIN NARX-RELATED"/>
    <property type="match status" value="1"/>
</dbReference>
<organism evidence="11 12">
    <name type="scientific">Isoptericola halotolerans</name>
    <dbReference type="NCBI Taxonomy" id="300560"/>
    <lineage>
        <taxon>Bacteria</taxon>
        <taxon>Bacillati</taxon>
        <taxon>Actinomycetota</taxon>
        <taxon>Actinomycetes</taxon>
        <taxon>Micrococcales</taxon>
        <taxon>Promicromonosporaceae</taxon>
        <taxon>Isoptericola</taxon>
    </lineage>
</organism>
<dbReference type="RefSeq" id="WP_246256417.1">
    <property type="nucleotide sequence ID" value="NZ_BAAAML010000009.1"/>
</dbReference>
<feature type="transmembrane region" description="Helical" evidence="9">
    <location>
        <begin position="20"/>
        <end position="42"/>
    </location>
</feature>
<dbReference type="InterPro" id="IPR036890">
    <property type="entry name" value="HATPase_C_sf"/>
</dbReference>
<evidence type="ECO:0000256" key="3">
    <source>
        <dbReference type="ARBA" id="ARBA00022553"/>
    </source>
</evidence>
<dbReference type="GO" id="GO:0016301">
    <property type="term" value="F:kinase activity"/>
    <property type="evidence" value="ECO:0007669"/>
    <property type="project" value="UniProtKB-KW"/>
</dbReference>
<keyword evidence="8" id="KW-0902">Two-component regulatory system</keyword>
<reference evidence="11 12" key="1">
    <citation type="submission" date="2020-05" db="EMBL/GenBank/DDBJ databases">
        <title>Genomic Encyclopedia of Type Strains, Phase III (KMG-III): the genomes of soil and plant-associated and newly described type strains.</title>
        <authorList>
            <person name="Whitman W."/>
        </authorList>
    </citation>
    <scope>NUCLEOTIDE SEQUENCE [LARGE SCALE GENOMIC DNA]</scope>
    <source>
        <strain evidence="11 12">KCTC 19046</strain>
    </source>
</reference>
<protein>
    <recommendedName>
        <fullName evidence="2">histidine kinase</fullName>
        <ecNumber evidence="2">2.7.13.3</ecNumber>
    </recommendedName>
</protein>
<keyword evidence="9" id="KW-1133">Transmembrane helix</keyword>
<keyword evidence="5" id="KW-0547">Nucleotide-binding</keyword>
<evidence type="ECO:0000256" key="2">
    <source>
        <dbReference type="ARBA" id="ARBA00012438"/>
    </source>
</evidence>
<evidence type="ECO:0000256" key="7">
    <source>
        <dbReference type="ARBA" id="ARBA00022840"/>
    </source>
</evidence>
<feature type="transmembrane region" description="Helical" evidence="9">
    <location>
        <begin position="184"/>
        <end position="208"/>
    </location>
</feature>
<keyword evidence="9" id="KW-0812">Transmembrane</keyword>
<evidence type="ECO:0000256" key="6">
    <source>
        <dbReference type="ARBA" id="ARBA00022777"/>
    </source>
</evidence>
<evidence type="ECO:0000256" key="4">
    <source>
        <dbReference type="ARBA" id="ARBA00022679"/>
    </source>
</evidence>
<proteinExistence type="predicted"/>
<dbReference type="Pfam" id="PF13796">
    <property type="entry name" value="Sensor"/>
    <property type="match status" value="1"/>
</dbReference>
<keyword evidence="4" id="KW-0808">Transferase</keyword>
<keyword evidence="7" id="KW-0067">ATP-binding</keyword>
<name>A0ABX2A6T3_9MICO</name>
<evidence type="ECO:0000256" key="5">
    <source>
        <dbReference type="ARBA" id="ARBA00022741"/>
    </source>
</evidence>
<evidence type="ECO:0000313" key="12">
    <source>
        <dbReference type="Proteomes" id="UP000757540"/>
    </source>
</evidence>
<evidence type="ECO:0000256" key="9">
    <source>
        <dbReference type="SAM" id="Phobius"/>
    </source>
</evidence>
<dbReference type="InterPro" id="IPR050482">
    <property type="entry name" value="Sensor_HK_TwoCompSys"/>
</dbReference>
<dbReference type="CDD" id="cd16917">
    <property type="entry name" value="HATPase_UhpB-NarQ-NarX-like"/>
    <property type="match status" value="1"/>
</dbReference>
<comment type="catalytic activity">
    <reaction evidence="1">
        <text>ATP + protein L-histidine = ADP + protein N-phospho-L-histidine.</text>
        <dbReference type="EC" id="2.7.13.3"/>
    </reaction>
</comment>
<feature type="transmembrane region" description="Helical" evidence="9">
    <location>
        <begin position="115"/>
        <end position="148"/>
    </location>
</feature>